<dbReference type="SUPFAM" id="SSF109640">
    <property type="entry name" value="KRAB domain (Kruppel-associated box)"/>
    <property type="match status" value="1"/>
</dbReference>
<keyword evidence="2" id="KW-1185">Reference proteome</keyword>
<dbReference type="InterPro" id="IPR001909">
    <property type="entry name" value="KRAB"/>
</dbReference>
<reference evidence="1" key="1">
    <citation type="submission" date="2020-03" db="EMBL/GenBank/DDBJ databases">
        <title>Melopsittacus undulatus (budgerigar) genome, bMelUnd1, maternal haplotype with Z.</title>
        <authorList>
            <person name="Gedman G."/>
            <person name="Mountcastle J."/>
            <person name="Haase B."/>
            <person name="Formenti G."/>
            <person name="Wright T."/>
            <person name="Apodaca J."/>
            <person name="Pelan S."/>
            <person name="Chow W."/>
            <person name="Rhie A."/>
            <person name="Howe K."/>
            <person name="Fedrigo O."/>
            <person name="Jarvis E.D."/>
        </authorList>
    </citation>
    <scope>NUCLEOTIDE SEQUENCE [LARGE SCALE GENOMIC DNA]</scope>
</reference>
<sequence>MKGWGSPGVSLQAPVTFEDVAVWFSAEEWELLEEWQRELHREVTEGTSQLLASLGRAVPSAAPSQSRDSMRVPLIWPSGARCGGCLA</sequence>
<dbReference type="PROSITE" id="PS50805">
    <property type="entry name" value="KRAB"/>
    <property type="match status" value="1"/>
</dbReference>
<dbReference type="SMART" id="SM00349">
    <property type="entry name" value="KRAB"/>
    <property type="match status" value="1"/>
</dbReference>
<dbReference type="Pfam" id="PF01352">
    <property type="entry name" value="KRAB"/>
    <property type="match status" value="1"/>
</dbReference>
<accession>A0A8V5G4N6</accession>
<name>A0A8C6IX94_MELUD</name>
<dbReference type="InterPro" id="IPR050169">
    <property type="entry name" value="Krueppel_C2H2_ZnF"/>
</dbReference>
<reference evidence="1" key="3">
    <citation type="submission" date="2025-09" db="UniProtKB">
        <authorList>
            <consortium name="Ensembl"/>
        </authorList>
    </citation>
    <scope>IDENTIFICATION</scope>
</reference>
<dbReference type="AlphaFoldDB" id="A0A8C6IX94"/>
<protein>
    <submittedName>
        <fullName evidence="1">Uncharacterized protein</fullName>
    </submittedName>
</protein>
<dbReference type="Gene3D" id="6.10.140.140">
    <property type="match status" value="1"/>
</dbReference>
<dbReference type="Proteomes" id="UP000694405">
    <property type="component" value="Chromosome 1"/>
</dbReference>
<dbReference type="InterPro" id="IPR036051">
    <property type="entry name" value="KRAB_dom_sf"/>
</dbReference>
<evidence type="ECO:0000313" key="2">
    <source>
        <dbReference type="Proteomes" id="UP000694405"/>
    </source>
</evidence>
<reference evidence="1" key="2">
    <citation type="submission" date="2025-08" db="UniProtKB">
        <authorList>
            <consortium name="Ensembl"/>
        </authorList>
    </citation>
    <scope>IDENTIFICATION</scope>
</reference>
<evidence type="ECO:0000313" key="1">
    <source>
        <dbReference type="Ensembl" id="ENSMUNP00000004301.2"/>
    </source>
</evidence>
<dbReference type="Ensembl" id="ENSMUNT00000005034.2">
    <property type="protein sequence ID" value="ENSMUNP00000004301.2"/>
    <property type="gene ID" value="ENSMUNG00000003586.2"/>
</dbReference>
<dbReference type="GO" id="GO:0006355">
    <property type="term" value="P:regulation of DNA-templated transcription"/>
    <property type="evidence" value="ECO:0007669"/>
    <property type="project" value="InterPro"/>
</dbReference>
<dbReference type="PANTHER" id="PTHR23232:SF142">
    <property type="entry name" value="GASTRULA ZINC FINGER PROTEIN XLCGF57.1-LIKE-RELATED"/>
    <property type="match status" value="1"/>
</dbReference>
<accession>A0A8C6IX94</accession>
<organism evidence="1 2">
    <name type="scientific">Melopsittacus undulatus</name>
    <name type="common">Budgerigar</name>
    <name type="synonym">Psittacus undulatus</name>
    <dbReference type="NCBI Taxonomy" id="13146"/>
    <lineage>
        <taxon>Eukaryota</taxon>
        <taxon>Metazoa</taxon>
        <taxon>Chordata</taxon>
        <taxon>Craniata</taxon>
        <taxon>Vertebrata</taxon>
        <taxon>Euteleostomi</taxon>
        <taxon>Archelosauria</taxon>
        <taxon>Archosauria</taxon>
        <taxon>Dinosauria</taxon>
        <taxon>Saurischia</taxon>
        <taxon>Theropoda</taxon>
        <taxon>Coelurosauria</taxon>
        <taxon>Aves</taxon>
        <taxon>Neognathae</taxon>
        <taxon>Neoaves</taxon>
        <taxon>Telluraves</taxon>
        <taxon>Australaves</taxon>
        <taxon>Psittaciformes</taxon>
        <taxon>Psittaculidae</taxon>
        <taxon>Melopsittacus</taxon>
    </lineage>
</organism>
<proteinExistence type="predicted"/>
<dbReference type="PANTHER" id="PTHR23232">
    <property type="entry name" value="KRAB DOMAIN C2H2 ZINC FINGER"/>
    <property type="match status" value="1"/>
</dbReference>